<name>A0ACC1Y6D4_MELAZ</name>
<reference evidence="1 2" key="1">
    <citation type="journal article" date="2023" name="Science">
        <title>Complex scaffold remodeling in plant triterpene biosynthesis.</title>
        <authorList>
            <person name="De La Pena R."/>
            <person name="Hodgson H."/>
            <person name="Liu J.C."/>
            <person name="Stephenson M.J."/>
            <person name="Martin A.C."/>
            <person name="Owen C."/>
            <person name="Harkess A."/>
            <person name="Leebens-Mack J."/>
            <person name="Jimenez L.E."/>
            <person name="Osbourn A."/>
            <person name="Sattely E.S."/>
        </authorList>
    </citation>
    <scope>NUCLEOTIDE SEQUENCE [LARGE SCALE GENOMIC DNA]</scope>
    <source>
        <strain evidence="2">cv. JPN11</strain>
        <tissue evidence="1">Leaf</tissue>
    </source>
</reference>
<evidence type="ECO:0000313" key="2">
    <source>
        <dbReference type="Proteomes" id="UP001164539"/>
    </source>
</evidence>
<organism evidence="1 2">
    <name type="scientific">Melia azedarach</name>
    <name type="common">Chinaberry tree</name>
    <dbReference type="NCBI Taxonomy" id="155640"/>
    <lineage>
        <taxon>Eukaryota</taxon>
        <taxon>Viridiplantae</taxon>
        <taxon>Streptophyta</taxon>
        <taxon>Embryophyta</taxon>
        <taxon>Tracheophyta</taxon>
        <taxon>Spermatophyta</taxon>
        <taxon>Magnoliopsida</taxon>
        <taxon>eudicotyledons</taxon>
        <taxon>Gunneridae</taxon>
        <taxon>Pentapetalae</taxon>
        <taxon>rosids</taxon>
        <taxon>malvids</taxon>
        <taxon>Sapindales</taxon>
        <taxon>Meliaceae</taxon>
        <taxon>Melia</taxon>
    </lineage>
</organism>
<accession>A0ACC1Y6D4</accession>
<sequence>MEMEAQGQRYRHKRVVLVPCPFQGHITPMLQLGTILYSKGFSITVIHTHFNSPNTSTHPEFKFHSIPDGLSHDDILSGNAVAIITLLNFNCRATFHECLVQMMKQHHPRDEIVCVIYDEFMYFSEAAANRLKLQSIILRTSSATTQISREVLLKLIKEGYTPLRDPRLQDPVSGLYPLRFKDLPIAKSGMSENYLRLITDTHNVRKSSAVIWNTMNCIEQSSLAQVQQECQVPIFPIGPLHKFAPSSSSSLLKEDTSCISWLNNQAPNSVIYISLGSIASMDKKELEEMAWGLVNSKQPFLWVIRPGSTTNAPQGIELLPEGIKEAVGKNGCIVKWAPQKEVLAHVAVGGFWSHCGWNSTLESIGEGVPMICRPNFGDQTVNARYVSQIWMIGLVLENELERGEVEKAVRKTNGREGRRRDEAESQVFKRKG</sequence>
<gene>
    <name evidence="1" type="ORF">OWV82_010836</name>
</gene>
<evidence type="ECO:0000313" key="1">
    <source>
        <dbReference type="EMBL" id="KAJ4719231.1"/>
    </source>
</evidence>
<keyword evidence="2" id="KW-1185">Reference proteome</keyword>
<protein>
    <submittedName>
        <fullName evidence="1">UDP-glycosyltransferase</fullName>
    </submittedName>
</protein>
<dbReference type="Proteomes" id="UP001164539">
    <property type="component" value="Chromosome 5"/>
</dbReference>
<dbReference type="EMBL" id="CM051398">
    <property type="protein sequence ID" value="KAJ4719231.1"/>
    <property type="molecule type" value="Genomic_DNA"/>
</dbReference>
<proteinExistence type="predicted"/>
<comment type="caution">
    <text evidence="1">The sequence shown here is derived from an EMBL/GenBank/DDBJ whole genome shotgun (WGS) entry which is preliminary data.</text>
</comment>